<reference evidence="2 3" key="1">
    <citation type="journal article" date="2013" name="Nat. Commun.">
        <title>Genome analysis reveals insights into physiology and longevity of the Brandt's bat Myotis brandtii.</title>
        <authorList>
            <person name="Seim I."/>
            <person name="Fang X."/>
            <person name="Xiong Z."/>
            <person name="Lobanov A.V."/>
            <person name="Huang Z."/>
            <person name="Ma S."/>
            <person name="Feng Y."/>
            <person name="Turanov A.A."/>
            <person name="Zhu Y."/>
            <person name="Lenz T.L."/>
            <person name="Gerashchenko M.V."/>
            <person name="Fan D."/>
            <person name="Hee Yim S."/>
            <person name="Yao X."/>
            <person name="Jordan D."/>
            <person name="Xiong Y."/>
            <person name="Ma Y."/>
            <person name="Lyapunov A.N."/>
            <person name="Chen G."/>
            <person name="Kulakova O.I."/>
            <person name="Sun Y."/>
            <person name="Lee S.G."/>
            <person name="Bronson R.T."/>
            <person name="Moskalev A.A."/>
            <person name="Sunyaev S.R."/>
            <person name="Zhang G."/>
            <person name="Krogh A."/>
            <person name="Wang J."/>
            <person name="Gladyshev V.N."/>
        </authorList>
    </citation>
    <scope>NUCLEOTIDE SEQUENCE [LARGE SCALE GENOMIC DNA]</scope>
</reference>
<proteinExistence type="predicted"/>
<evidence type="ECO:0000313" key="3">
    <source>
        <dbReference type="Proteomes" id="UP000052978"/>
    </source>
</evidence>
<evidence type="ECO:0000256" key="1">
    <source>
        <dbReference type="SAM" id="MobiDB-lite"/>
    </source>
</evidence>
<evidence type="ECO:0000313" key="2">
    <source>
        <dbReference type="EMBL" id="EPQ16592.1"/>
    </source>
</evidence>
<name>S7Q6V8_MYOBR</name>
<accession>S7Q6V8</accession>
<gene>
    <name evidence="2" type="ORF">D623_10024272</name>
</gene>
<keyword evidence="3" id="KW-1185">Reference proteome</keyword>
<sequence>MPAAEPPRPLPPPPSPSSGGPAPPSPLQASDPHLHHRMGLLLRQMQDVRVLLGHLVMELRDLSGHLKLDTRKGTAKQV</sequence>
<dbReference type="AlphaFoldDB" id="S7Q6V8"/>
<dbReference type="EMBL" id="KE164274">
    <property type="protein sequence ID" value="EPQ16592.1"/>
    <property type="molecule type" value="Genomic_DNA"/>
</dbReference>
<feature type="compositionally biased region" description="Pro residues" evidence="1">
    <location>
        <begin position="1"/>
        <end position="26"/>
    </location>
</feature>
<organism evidence="2 3">
    <name type="scientific">Myotis brandtii</name>
    <name type="common">Brandt's bat</name>
    <dbReference type="NCBI Taxonomy" id="109478"/>
    <lineage>
        <taxon>Eukaryota</taxon>
        <taxon>Metazoa</taxon>
        <taxon>Chordata</taxon>
        <taxon>Craniata</taxon>
        <taxon>Vertebrata</taxon>
        <taxon>Euteleostomi</taxon>
        <taxon>Mammalia</taxon>
        <taxon>Eutheria</taxon>
        <taxon>Laurasiatheria</taxon>
        <taxon>Chiroptera</taxon>
        <taxon>Yangochiroptera</taxon>
        <taxon>Vespertilionidae</taxon>
        <taxon>Myotis</taxon>
    </lineage>
</organism>
<protein>
    <submittedName>
        <fullName evidence="2">Fc receptor-like A</fullName>
    </submittedName>
</protein>
<dbReference type="Proteomes" id="UP000052978">
    <property type="component" value="Unassembled WGS sequence"/>
</dbReference>
<keyword evidence="2" id="KW-0675">Receptor</keyword>
<feature type="region of interest" description="Disordered" evidence="1">
    <location>
        <begin position="1"/>
        <end position="35"/>
    </location>
</feature>